<keyword evidence="2" id="KW-0418">Kinase</keyword>
<evidence type="ECO:0000259" key="1">
    <source>
        <dbReference type="Pfam" id="PF00294"/>
    </source>
</evidence>
<dbReference type="InterPro" id="IPR011611">
    <property type="entry name" value="PfkB_dom"/>
</dbReference>
<dbReference type="Proteomes" id="UP001174694">
    <property type="component" value="Unassembled WGS sequence"/>
</dbReference>
<dbReference type="PANTHER" id="PTHR47098">
    <property type="entry name" value="PROTEIN MAK32"/>
    <property type="match status" value="1"/>
</dbReference>
<gene>
    <name evidence="2" type="ORF">NKR23_g298</name>
</gene>
<accession>A0AA38S7H9</accession>
<dbReference type="EMBL" id="JANBVO010000001">
    <property type="protein sequence ID" value="KAJ9157649.1"/>
    <property type="molecule type" value="Genomic_DNA"/>
</dbReference>
<dbReference type="GO" id="GO:0016301">
    <property type="term" value="F:kinase activity"/>
    <property type="evidence" value="ECO:0007669"/>
    <property type="project" value="UniProtKB-KW"/>
</dbReference>
<feature type="domain" description="Carbohydrate kinase PfkB" evidence="1">
    <location>
        <begin position="63"/>
        <end position="323"/>
    </location>
</feature>
<dbReference type="SUPFAM" id="SSF53613">
    <property type="entry name" value="Ribokinase-like"/>
    <property type="match status" value="1"/>
</dbReference>
<organism evidence="2 3">
    <name type="scientific">Pleurostoma richardsiae</name>
    <dbReference type="NCBI Taxonomy" id="41990"/>
    <lineage>
        <taxon>Eukaryota</taxon>
        <taxon>Fungi</taxon>
        <taxon>Dikarya</taxon>
        <taxon>Ascomycota</taxon>
        <taxon>Pezizomycotina</taxon>
        <taxon>Sordariomycetes</taxon>
        <taxon>Sordariomycetidae</taxon>
        <taxon>Calosphaeriales</taxon>
        <taxon>Pleurostomataceae</taxon>
        <taxon>Pleurostoma</taxon>
    </lineage>
</organism>
<evidence type="ECO:0000313" key="3">
    <source>
        <dbReference type="Proteomes" id="UP001174694"/>
    </source>
</evidence>
<evidence type="ECO:0000313" key="2">
    <source>
        <dbReference type="EMBL" id="KAJ9157649.1"/>
    </source>
</evidence>
<dbReference type="AlphaFoldDB" id="A0AA38S7H9"/>
<keyword evidence="2" id="KW-0808">Transferase</keyword>
<name>A0AA38S7H9_9PEZI</name>
<dbReference type="Pfam" id="PF00294">
    <property type="entry name" value="PfkB"/>
    <property type="match status" value="1"/>
</dbReference>
<reference evidence="2" key="1">
    <citation type="submission" date="2022-07" db="EMBL/GenBank/DDBJ databases">
        <title>Fungi with potential for degradation of polypropylene.</title>
        <authorList>
            <person name="Gostincar C."/>
        </authorList>
    </citation>
    <scope>NUCLEOTIDE SEQUENCE</scope>
    <source>
        <strain evidence="2">EXF-13308</strain>
    </source>
</reference>
<dbReference type="Gene3D" id="3.40.1190.20">
    <property type="match status" value="1"/>
</dbReference>
<dbReference type="PANTHER" id="PTHR47098:SF1">
    <property type="entry name" value="PFKB FAMILY CARBOHYDRATE KINASE SUPERFAMILY (AFU_ORTHOLOGUE AFUA_4G09500)"/>
    <property type="match status" value="1"/>
</dbReference>
<sequence>MAAPAGTTNEQPPRPAFVSLGMVVLDELRAPGRSPLYDVLGGSGAFSVLGARLAAGRARAGEVGCFILAGNDFPDGAVDRFRSWGVNLVIKVDPTRRSTRGLLEYKDSVFSSKTFRYTTTPLRPSPKDLPSHFLAAGAFHLLASPSEVEAQVTQLLSLRSDTSIVGDPLLIWEPAPLSCNRDAKEEHLAAAKLVDVFSPNHLELLALFQDITQGEQASPFHTRLIEACADAFLDSGVGPSGAGTVVIRAGGHGCLVASTAIKGRHQWLPPFYGDASAIVDATGAGNTFLGALTFAMGACGKDALEGAAMANVAASFVVEQIGCPELRQVQGGEECWNNSAFLESDDPDLFLQVLGPEESTDEN</sequence>
<proteinExistence type="predicted"/>
<keyword evidence="3" id="KW-1185">Reference proteome</keyword>
<protein>
    <submittedName>
        <fullName evidence="2">Carbohydrate/purine kinase</fullName>
    </submittedName>
</protein>
<dbReference type="InterPro" id="IPR029056">
    <property type="entry name" value="Ribokinase-like"/>
</dbReference>
<comment type="caution">
    <text evidence="2">The sequence shown here is derived from an EMBL/GenBank/DDBJ whole genome shotgun (WGS) entry which is preliminary data.</text>
</comment>